<keyword evidence="2" id="KW-1185">Reference proteome</keyword>
<dbReference type="EMBL" id="BMRE01000011">
    <property type="protein sequence ID" value="GGU37786.1"/>
    <property type="molecule type" value="Genomic_DNA"/>
</dbReference>
<evidence type="ECO:0000313" key="2">
    <source>
        <dbReference type="Proteomes" id="UP000649573"/>
    </source>
</evidence>
<gene>
    <name evidence="1" type="ORF">GCM10010178_32660</name>
</gene>
<accession>A0ABQ2UKU9</accession>
<protein>
    <recommendedName>
        <fullName evidence="3">DUF3800 domain-containing protein</fullName>
    </recommendedName>
</protein>
<sequence length="174" mass="19844">MTAHVFVDETKEKGYLVTAAVVLSGDLVAARRTMRGLIMGNQRRIHFHKESDQRRKQILDAVVELAPEVVIYDGSAHARRRQRDACLVQLVADLAESDASMLVLEQDDSILEADKKLLYRCVRELGCQDDLVYRHHRAHEEPLLALPDAIAWCWHRGGQWKKRVQPLVTTVKVV</sequence>
<dbReference type="RefSeq" id="WP_189254504.1">
    <property type="nucleotide sequence ID" value="NZ_BMRE01000011.1"/>
</dbReference>
<evidence type="ECO:0008006" key="3">
    <source>
        <dbReference type="Google" id="ProtNLM"/>
    </source>
</evidence>
<reference evidence="2" key="1">
    <citation type="journal article" date="2019" name="Int. J. Syst. Evol. Microbiol.">
        <title>The Global Catalogue of Microorganisms (GCM) 10K type strain sequencing project: providing services to taxonomists for standard genome sequencing and annotation.</title>
        <authorList>
            <consortium name="The Broad Institute Genomics Platform"/>
            <consortium name="The Broad Institute Genome Sequencing Center for Infectious Disease"/>
            <person name="Wu L."/>
            <person name="Ma J."/>
        </authorList>
    </citation>
    <scope>NUCLEOTIDE SEQUENCE [LARGE SCALE GENOMIC DNA]</scope>
    <source>
        <strain evidence="2">JCM 3296</strain>
    </source>
</reference>
<proteinExistence type="predicted"/>
<comment type="caution">
    <text evidence="1">The sequence shown here is derived from an EMBL/GenBank/DDBJ whole genome shotgun (WGS) entry which is preliminary data.</text>
</comment>
<name>A0ABQ2UKU9_9PSEU</name>
<organism evidence="1 2">
    <name type="scientific">Lentzea flava</name>
    <dbReference type="NCBI Taxonomy" id="103732"/>
    <lineage>
        <taxon>Bacteria</taxon>
        <taxon>Bacillati</taxon>
        <taxon>Actinomycetota</taxon>
        <taxon>Actinomycetes</taxon>
        <taxon>Pseudonocardiales</taxon>
        <taxon>Pseudonocardiaceae</taxon>
        <taxon>Lentzea</taxon>
    </lineage>
</organism>
<evidence type="ECO:0000313" key="1">
    <source>
        <dbReference type="EMBL" id="GGU37786.1"/>
    </source>
</evidence>
<dbReference type="Proteomes" id="UP000649573">
    <property type="component" value="Unassembled WGS sequence"/>
</dbReference>